<gene>
    <name evidence="16" type="primary">pbpC</name>
    <name evidence="16" type="ORF">E4N86_07005</name>
</gene>
<dbReference type="PANTHER" id="PTHR32282:SF15">
    <property type="entry name" value="PENICILLIN-BINDING PROTEIN 1C"/>
    <property type="match status" value="1"/>
</dbReference>
<dbReference type="InterPro" id="IPR036950">
    <property type="entry name" value="PBP_transglycosylase"/>
</dbReference>
<name>A0A9Q9BPI7_TREDN</name>
<evidence type="ECO:0000256" key="3">
    <source>
        <dbReference type="ARBA" id="ARBA00007739"/>
    </source>
</evidence>
<evidence type="ECO:0000313" key="17">
    <source>
        <dbReference type="Proteomes" id="UP001056981"/>
    </source>
</evidence>
<comment type="similarity">
    <text evidence="2">In the C-terminal section; belongs to the transpeptidase family.</text>
</comment>
<comment type="similarity">
    <text evidence="3">In the N-terminal section; belongs to the glycosyltransferase 51 family.</text>
</comment>
<evidence type="ECO:0000256" key="9">
    <source>
        <dbReference type="ARBA" id="ARBA00023268"/>
    </source>
</evidence>
<dbReference type="Proteomes" id="UP001056981">
    <property type="component" value="Chromosome"/>
</dbReference>
<keyword evidence="5" id="KW-0645">Protease</keyword>
<evidence type="ECO:0000256" key="6">
    <source>
        <dbReference type="ARBA" id="ARBA00022676"/>
    </source>
</evidence>
<evidence type="ECO:0000256" key="11">
    <source>
        <dbReference type="ARBA" id="ARBA00049902"/>
    </source>
</evidence>
<evidence type="ECO:0000313" key="16">
    <source>
        <dbReference type="EMBL" id="UTD01499.1"/>
    </source>
</evidence>
<dbReference type="RefSeq" id="WP_253718296.1">
    <property type="nucleotide sequence ID" value="NZ_CP051522.1"/>
</dbReference>
<dbReference type="SUPFAM" id="SSF56601">
    <property type="entry name" value="beta-lactamase/transpeptidase-like"/>
    <property type="match status" value="1"/>
</dbReference>
<dbReference type="InterPro" id="IPR023346">
    <property type="entry name" value="Lysozyme-like_dom_sf"/>
</dbReference>
<keyword evidence="8" id="KW-0378">Hydrolase</keyword>
<protein>
    <recommendedName>
        <fullName evidence="10">peptidoglycan glycosyltransferase</fullName>
        <ecNumber evidence="10">2.4.99.28</ecNumber>
    </recommendedName>
</protein>
<evidence type="ECO:0000259" key="14">
    <source>
        <dbReference type="Pfam" id="PF00912"/>
    </source>
</evidence>
<keyword evidence="7" id="KW-0808">Transferase</keyword>
<evidence type="ECO:0000259" key="15">
    <source>
        <dbReference type="Pfam" id="PF06832"/>
    </source>
</evidence>
<evidence type="ECO:0000256" key="4">
    <source>
        <dbReference type="ARBA" id="ARBA00022645"/>
    </source>
</evidence>
<feature type="domain" description="Glycosyl transferase family 51" evidence="14">
    <location>
        <begin position="64"/>
        <end position="225"/>
    </location>
</feature>
<evidence type="ECO:0000256" key="8">
    <source>
        <dbReference type="ARBA" id="ARBA00022801"/>
    </source>
</evidence>
<evidence type="ECO:0000256" key="2">
    <source>
        <dbReference type="ARBA" id="ARBA00007090"/>
    </source>
</evidence>
<feature type="domain" description="Penicillin-binding C-terminal" evidence="15">
    <location>
        <begin position="667"/>
        <end position="760"/>
    </location>
</feature>
<dbReference type="EMBL" id="CP051635">
    <property type="protein sequence ID" value="UTD01499.1"/>
    <property type="molecule type" value="Genomic_DNA"/>
</dbReference>
<comment type="pathway">
    <text evidence="1">Cell wall biogenesis; peptidoglycan biosynthesis.</text>
</comment>
<evidence type="ECO:0000256" key="5">
    <source>
        <dbReference type="ARBA" id="ARBA00022670"/>
    </source>
</evidence>
<evidence type="ECO:0000256" key="10">
    <source>
        <dbReference type="ARBA" id="ARBA00044770"/>
    </source>
</evidence>
<dbReference type="GO" id="GO:0004180">
    <property type="term" value="F:carboxypeptidase activity"/>
    <property type="evidence" value="ECO:0007669"/>
    <property type="project" value="UniProtKB-KW"/>
</dbReference>
<feature type="transmembrane region" description="Helical" evidence="12">
    <location>
        <begin position="12"/>
        <end position="33"/>
    </location>
</feature>
<organism evidence="16 17">
    <name type="scientific">Treponema denticola</name>
    <dbReference type="NCBI Taxonomy" id="158"/>
    <lineage>
        <taxon>Bacteria</taxon>
        <taxon>Pseudomonadati</taxon>
        <taxon>Spirochaetota</taxon>
        <taxon>Spirochaetia</taxon>
        <taxon>Spirochaetales</taxon>
        <taxon>Treponemataceae</taxon>
        <taxon>Treponema</taxon>
    </lineage>
</organism>
<dbReference type="NCBIfam" id="TIGR02073">
    <property type="entry name" value="PBP_1c"/>
    <property type="match status" value="1"/>
</dbReference>
<dbReference type="GO" id="GO:0008658">
    <property type="term" value="F:penicillin binding"/>
    <property type="evidence" value="ECO:0007669"/>
    <property type="project" value="InterPro"/>
</dbReference>
<dbReference type="InterPro" id="IPR001460">
    <property type="entry name" value="PCN-bd_Tpept"/>
</dbReference>
<dbReference type="InterPro" id="IPR011815">
    <property type="entry name" value="PBP_1c"/>
</dbReference>
<comment type="catalytic activity">
    <reaction evidence="11">
        <text>[GlcNAc-(1-&gt;4)-Mur2Ac(oyl-L-Ala-gamma-D-Glu-L-Lys-D-Ala-D-Ala)](n)-di-trans,octa-cis-undecaprenyl diphosphate + beta-D-GlcNAc-(1-&gt;4)-Mur2Ac(oyl-L-Ala-gamma-D-Glu-L-Lys-D-Ala-D-Ala)-di-trans,octa-cis-undecaprenyl diphosphate = [GlcNAc-(1-&gt;4)-Mur2Ac(oyl-L-Ala-gamma-D-Glu-L-Lys-D-Ala-D-Ala)](n+1)-di-trans,octa-cis-undecaprenyl diphosphate + di-trans,octa-cis-undecaprenyl diphosphate + H(+)</text>
        <dbReference type="Rhea" id="RHEA:23708"/>
        <dbReference type="Rhea" id="RHEA-COMP:9602"/>
        <dbReference type="Rhea" id="RHEA-COMP:9603"/>
        <dbReference type="ChEBI" id="CHEBI:15378"/>
        <dbReference type="ChEBI" id="CHEBI:58405"/>
        <dbReference type="ChEBI" id="CHEBI:60033"/>
        <dbReference type="ChEBI" id="CHEBI:78435"/>
        <dbReference type="EC" id="2.4.99.28"/>
    </reaction>
</comment>
<keyword evidence="12" id="KW-0472">Membrane</keyword>
<dbReference type="GO" id="GO:0008955">
    <property type="term" value="F:peptidoglycan glycosyltransferase activity"/>
    <property type="evidence" value="ECO:0007669"/>
    <property type="project" value="UniProtKB-EC"/>
</dbReference>
<dbReference type="InterPro" id="IPR009647">
    <property type="entry name" value="PBP_C"/>
</dbReference>
<dbReference type="Pfam" id="PF06832">
    <property type="entry name" value="BiPBP_C"/>
    <property type="match status" value="1"/>
</dbReference>
<dbReference type="Gene3D" id="1.10.3810.10">
    <property type="entry name" value="Biosynthetic peptidoglycan transglycosylase-like"/>
    <property type="match status" value="1"/>
</dbReference>
<evidence type="ECO:0000256" key="7">
    <source>
        <dbReference type="ARBA" id="ARBA00022679"/>
    </source>
</evidence>
<evidence type="ECO:0000259" key="13">
    <source>
        <dbReference type="Pfam" id="PF00905"/>
    </source>
</evidence>
<dbReference type="Gene3D" id="3.40.710.10">
    <property type="entry name" value="DD-peptidase/beta-lactamase superfamily"/>
    <property type="match status" value="2"/>
</dbReference>
<sequence length="769" mass="86250">MDFPKKLPIKKILKASMPAFISSLIFLALILFFTPGFKVDYSFTLYSSDGKLLGASAAGDGQWRFPQTSKLPEKYREALLSYEDKNFYFHFGIDPFSVFRAAVENILKGKIVSGASTITMQTSRLSEKNPVRSFKQKLRESFLSLFLELSYSKENILNIYASHAPYGGNVVGLEAASWRYFGRGPEDLTWAEAACLAVLPNQPSLVRPGKESEILKEKRDRLLYNLFLQKKIDKETYTLSVAEPVPDKPKAIPQKAYHYLEFLKTKNSNQKNISSLDYSLQEIVFEIADHHFKRNFSSGVYNTAVLILDTETGKPLAYIGNTGLQSPNAKNEHVDMVHARRSSGSLLKPFLFAAMLDAGMILPDQLLIDIPTKIAGYTPQNSNYTYSGAIPARKALSYSLNIPFIRALREFTIPAFLDILKRSGFTTFNRSADEYGLPLILGGGEISLYEITNTYRKMMLRAQNKLDEKFPFSSGACRITMDVLTEGNRPEEEAIWQLYAQNQKIAWKTGTSYGNKDAWTIGITPKYSVGVWCGNASGEGRPEITSTKLAAPILFEIFNILPKSDWPEKELKDFEFIKACADSGYPAGEFCKTAKAVLKPINSHTQNTCPYCKKVSLSPDGKFQVKANDINELPKIENRFVLPAAAEYFYKQGHPEYKSLPQWLPESTASNAGEFEILFPEDGTSVYIPTELDGSFGALVAEAAHKNPDAVIYWDLDGEYLGSTKSYHQMKIQPLRVPLGAALRGRHELTLTDNRGNTRKRIFYVLNGN</sequence>
<keyword evidence="12" id="KW-1133">Transmembrane helix</keyword>
<dbReference type="InterPro" id="IPR012338">
    <property type="entry name" value="Beta-lactam/transpept-like"/>
</dbReference>
<dbReference type="InterPro" id="IPR050396">
    <property type="entry name" value="Glycosyltr_51/Transpeptidase"/>
</dbReference>
<keyword evidence="9" id="KW-0511">Multifunctional enzyme</keyword>
<keyword evidence="4" id="KW-0121">Carboxypeptidase</keyword>
<dbReference type="InterPro" id="IPR001264">
    <property type="entry name" value="Glyco_trans_51"/>
</dbReference>
<dbReference type="PANTHER" id="PTHR32282">
    <property type="entry name" value="BINDING PROTEIN TRANSPEPTIDASE, PUTATIVE-RELATED"/>
    <property type="match status" value="1"/>
</dbReference>
<keyword evidence="12" id="KW-0812">Transmembrane</keyword>
<dbReference type="GO" id="GO:0006508">
    <property type="term" value="P:proteolysis"/>
    <property type="evidence" value="ECO:0007669"/>
    <property type="project" value="UniProtKB-KW"/>
</dbReference>
<dbReference type="GO" id="GO:0009252">
    <property type="term" value="P:peptidoglycan biosynthetic process"/>
    <property type="evidence" value="ECO:0007669"/>
    <property type="project" value="InterPro"/>
</dbReference>
<evidence type="ECO:0000256" key="12">
    <source>
        <dbReference type="SAM" id="Phobius"/>
    </source>
</evidence>
<dbReference type="SUPFAM" id="SSF53955">
    <property type="entry name" value="Lysozyme-like"/>
    <property type="match status" value="1"/>
</dbReference>
<dbReference type="Pfam" id="PF00912">
    <property type="entry name" value="Transgly"/>
    <property type="match status" value="1"/>
</dbReference>
<evidence type="ECO:0000256" key="1">
    <source>
        <dbReference type="ARBA" id="ARBA00004752"/>
    </source>
</evidence>
<dbReference type="AlphaFoldDB" id="A0A9Q9BPI7"/>
<dbReference type="GO" id="GO:0030288">
    <property type="term" value="C:outer membrane-bounded periplasmic space"/>
    <property type="evidence" value="ECO:0007669"/>
    <property type="project" value="TreeGrafter"/>
</dbReference>
<proteinExistence type="inferred from homology"/>
<keyword evidence="6" id="KW-0328">Glycosyltransferase</keyword>
<feature type="domain" description="Penicillin-binding protein transpeptidase" evidence="13">
    <location>
        <begin position="304"/>
        <end position="526"/>
    </location>
</feature>
<dbReference type="Pfam" id="PF00905">
    <property type="entry name" value="Transpeptidase"/>
    <property type="match status" value="1"/>
</dbReference>
<dbReference type="EC" id="2.4.99.28" evidence="10"/>
<reference evidence="16" key="1">
    <citation type="submission" date="2020-04" db="EMBL/GenBank/DDBJ databases">
        <title>Comparative genomics of oral phylogroup-2 Treponema strains.</title>
        <authorList>
            <person name="Zeng H."/>
            <person name="Chan Y.K."/>
            <person name="Watt R.M."/>
        </authorList>
    </citation>
    <scope>NUCLEOTIDE SEQUENCE</scope>
    <source>
        <strain evidence="16">OMZ 905</strain>
    </source>
</reference>
<accession>A0A9Q9BPI7</accession>